<comment type="caution">
    <text evidence="2">The sequence shown here is derived from an EMBL/GenBank/DDBJ whole genome shotgun (WGS) entry which is preliminary data.</text>
</comment>
<feature type="non-terminal residue" evidence="2">
    <location>
        <position position="154"/>
    </location>
</feature>
<keyword evidence="3" id="KW-1185">Reference proteome</keyword>
<evidence type="ECO:0000313" key="2">
    <source>
        <dbReference type="EMBL" id="MCI15089.1"/>
    </source>
</evidence>
<evidence type="ECO:0000313" key="3">
    <source>
        <dbReference type="Proteomes" id="UP000265520"/>
    </source>
</evidence>
<dbReference type="Proteomes" id="UP000265520">
    <property type="component" value="Unassembled WGS sequence"/>
</dbReference>
<proteinExistence type="predicted"/>
<feature type="region of interest" description="Disordered" evidence="1">
    <location>
        <begin position="1"/>
        <end position="21"/>
    </location>
</feature>
<name>A0A392PUA7_9FABA</name>
<evidence type="ECO:0000256" key="1">
    <source>
        <dbReference type="SAM" id="MobiDB-lite"/>
    </source>
</evidence>
<reference evidence="2 3" key="1">
    <citation type="journal article" date="2018" name="Front. Plant Sci.">
        <title>Red Clover (Trifolium pratense) and Zigzag Clover (T. medium) - A Picture of Genomic Similarities and Differences.</title>
        <authorList>
            <person name="Dluhosova J."/>
            <person name="Istvanek J."/>
            <person name="Nedelnik J."/>
            <person name="Repkova J."/>
        </authorList>
    </citation>
    <scope>NUCLEOTIDE SEQUENCE [LARGE SCALE GENOMIC DNA]</scope>
    <source>
        <strain evidence="3">cv. 10/8</strain>
        <tissue evidence="2">Leaf</tissue>
    </source>
</reference>
<dbReference type="EMBL" id="LXQA010094981">
    <property type="protein sequence ID" value="MCI15089.1"/>
    <property type="molecule type" value="Genomic_DNA"/>
</dbReference>
<sequence length="154" mass="17517">MVIIRELSDSEDQTSRNPKYGSDWERQARSHYIRADGTRNYAGYFSECWGFEVAPSDLDSDTSSEDDSDCVEIPASSFVRKNPNRLALVIADGVSTISTSMEISSKFTSSELIVEFRKAFRLSDQDDETFLITEPVEEGEFVTTVNTHEPHYFY</sequence>
<organism evidence="2 3">
    <name type="scientific">Trifolium medium</name>
    <dbReference type="NCBI Taxonomy" id="97028"/>
    <lineage>
        <taxon>Eukaryota</taxon>
        <taxon>Viridiplantae</taxon>
        <taxon>Streptophyta</taxon>
        <taxon>Embryophyta</taxon>
        <taxon>Tracheophyta</taxon>
        <taxon>Spermatophyta</taxon>
        <taxon>Magnoliopsida</taxon>
        <taxon>eudicotyledons</taxon>
        <taxon>Gunneridae</taxon>
        <taxon>Pentapetalae</taxon>
        <taxon>rosids</taxon>
        <taxon>fabids</taxon>
        <taxon>Fabales</taxon>
        <taxon>Fabaceae</taxon>
        <taxon>Papilionoideae</taxon>
        <taxon>50 kb inversion clade</taxon>
        <taxon>NPAAA clade</taxon>
        <taxon>Hologalegina</taxon>
        <taxon>IRL clade</taxon>
        <taxon>Trifolieae</taxon>
        <taxon>Trifolium</taxon>
    </lineage>
</organism>
<protein>
    <submittedName>
        <fullName evidence="2">Uncharacterized protein</fullName>
    </submittedName>
</protein>
<dbReference type="AlphaFoldDB" id="A0A392PUA7"/>
<accession>A0A392PUA7</accession>